<feature type="region of interest" description="Disordered" evidence="1">
    <location>
        <begin position="1"/>
        <end position="36"/>
    </location>
</feature>
<dbReference type="InterPro" id="IPR036034">
    <property type="entry name" value="PDZ_sf"/>
</dbReference>
<protein>
    <recommendedName>
        <fullName evidence="2">PDZ domain-containing protein</fullName>
    </recommendedName>
</protein>
<organism evidence="3 4">
    <name type="scientific">Ranitomeya imitator</name>
    <name type="common">mimic poison frog</name>
    <dbReference type="NCBI Taxonomy" id="111125"/>
    <lineage>
        <taxon>Eukaryota</taxon>
        <taxon>Metazoa</taxon>
        <taxon>Chordata</taxon>
        <taxon>Craniata</taxon>
        <taxon>Vertebrata</taxon>
        <taxon>Euteleostomi</taxon>
        <taxon>Amphibia</taxon>
        <taxon>Batrachia</taxon>
        <taxon>Anura</taxon>
        <taxon>Neobatrachia</taxon>
        <taxon>Hyloidea</taxon>
        <taxon>Dendrobatidae</taxon>
        <taxon>Dendrobatinae</taxon>
        <taxon>Ranitomeya</taxon>
    </lineage>
</organism>
<dbReference type="InterPro" id="IPR001478">
    <property type="entry name" value="PDZ"/>
</dbReference>
<dbReference type="PANTHER" id="PTHR14102:SF12">
    <property type="entry name" value="CDNA SEQUENCE BC034090"/>
    <property type="match status" value="1"/>
</dbReference>
<evidence type="ECO:0000313" key="3">
    <source>
        <dbReference type="EMBL" id="CAJ0921668.1"/>
    </source>
</evidence>
<dbReference type="PANTHER" id="PTHR14102">
    <property type="entry name" value="PAR-6-RELATED"/>
    <property type="match status" value="1"/>
</dbReference>
<feature type="domain" description="PDZ" evidence="2">
    <location>
        <begin position="95"/>
        <end position="174"/>
    </location>
</feature>
<name>A0ABN9KUM4_9NEOB</name>
<dbReference type="Gene3D" id="2.30.42.10">
    <property type="match status" value="1"/>
</dbReference>
<proteinExistence type="predicted"/>
<evidence type="ECO:0000259" key="2">
    <source>
        <dbReference type="PROSITE" id="PS50106"/>
    </source>
</evidence>
<dbReference type="EMBL" id="CAUEEQ010002080">
    <property type="protein sequence ID" value="CAJ0921668.1"/>
    <property type="molecule type" value="Genomic_DNA"/>
</dbReference>
<dbReference type="PROSITE" id="PS50106">
    <property type="entry name" value="PDZ"/>
    <property type="match status" value="1"/>
</dbReference>
<accession>A0ABN9KUM4</accession>
<dbReference type="SMART" id="SM00228">
    <property type="entry name" value="PDZ"/>
    <property type="match status" value="1"/>
</dbReference>
<dbReference type="Proteomes" id="UP001176940">
    <property type="component" value="Unassembled WGS sequence"/>
</dbReference>
<dbReference type="Pfam" id="PF00595">
    <property type="entry name" value="PDZ"/>
    <property type="match status" value="1"/>
</dbReference>
<sequence length="183" mass="19494">MGSLHLAPPEPGRKEQRSPGAQGNGHSNGMSPFNLPRRASSVQNLLGKSDRSAAYITGDVNTAPRRALSVEDIGSPAMARALGKVTEVYPDGTRLLELHCLEKGGFGFSISSGNGRPDSGIYVQDMSDANTAKLYSGLLRVGDEILEVNGAKVSTLGLGELSDILHRESVLSVRVLHQRRTKC</sequence>
<comment type="caution">
    <text evidence="3">The sequence shown here is derived from an EMBL/GenBank/DDBJ whole genome shotgun (WGS) entry which is preliminary data.</text>
</comment>
<gene>
    <name evidence="3" type="ORF">RIMI_LOCUS1580836</name>
</gene>
<dbReference type="SUPFAM" id="SSF50156">
    <property type="entry name" value="PDZ domain-like"/>
    <property type="match status" value="1"/>
</dbReference>
<reference evidence="3" key="1">
    <citation type="submission" date="2023-07" db="EMBL/GenBank/DDBJ databases">
        <authorList>
            <person name="Stuckert A."/>
        </authorList>
    </citation>
    <scope>NUCLEOTIDE SEQUENCE</scope>
</reference>
<evidence type="ECO:0000313" key="4">
    <source>
        <dbReference type="Proteomes" id="UP001176940"/>
    </source>
</evidence>
<dbReference type="InterPro" id="IPR051741">
    <property type="entry name" value="PAR6_homolog"/>
</dbReference>
<keyword evidence="4" id="KW-1185">Reference proteome</keyword>
<evidence type="ECO:0000256" key="1">
    <source>
        <dbReference type="SAM" id="MobiDB-lite"/>
    </source>
</evidence>
<feature type="compositionally biased region" description="Polar residues" evidence="1">
    <location>
        <begin position="19"/>
        <end position="31"/>
    </location>
</feature>